<dbReference type="PANTHER" id="PTHR43854:SF1">
    <property type="entry name" value="INDOLEPYRUVATE OXIDOREDUCTASE SUBUNIT IORB"/>
    <property type="match status" value="1"/>
</dbReference>
<organism evidence="3">
    <name type="scientific">Thermosulfidibacter takaii</name>
    <dbReference type="NCBI Taxonomy" id="412593"/>
    <lineage>
        <taxon>Bacteria</taxon>
        <taxon>Pseudomonadati</taxon>
        <taxon>Thermosulfidibacterota</taxon>
        <taxon>Thermosulfidibacteria</taxon>
        <taxon>Thermosulfidibacterales</taxon>
        <taxon>Thermosulfidibacteraceae</taxon>
    </lineage>
</organism>
<dbReference type="EMBL" id="DQWS01000051">
    <property type="protein sequence ID" value="HDD52699.1"/>
    <property type="molecule type" value="Genomic_DNA"/>
</dbReference>
<comment type="caution">
    <text evidence="3">The sequence shown here is derived from an EMBL/GenBank/DDBJ whole genome shotgun (WGS) entry which is preliminary data.</text>
</comment>
<dbReference type="InterPro" id="IPR052198">
    <property type="entry name" value="IorB_Oxidoreductase"/>
</dbReference>
<dbReference type="SUPFAM" id="SSF53323">
    <property type="entry name" value="Pyruvate-ferredoxin oxidoreductase, PFOR, domain III"/>
    <property type="match status" value="1"/>
</dbReference>
<dbReference type="GO" id="GO:0016903">
    <property type="term" value="F:oxidoreductase activity, acting on the aldehyde or oxo group of donors"/>
    <property type="evidence" value="ECO:0007669"/>
    <property type="project" value="InterPro"/>
</dbReference>
<reference evidence="3" key="1">
    <citation type="journal article" date="2020" name="mSystems">
        <title>Genome- and Community-Level Interaction Insights into Carbon Utilization and Element Cycling Functions of Hydrothermarchaeota in Hydrothermal Sediment.</title>
        <authorList>
            <person name="Zhou Z."/>
            <person name="Liu Y."/>
            <person name="Xu W."/>
            <person name="Pan J."/>
            <person name="Luo Z.H."/>
            <person name="Li M."/>
        </authorList>
    </citation>
    <scope>NUCLEOTIDE SEQUENCE [LARGE SCALE GENOMIC DNA]</scope>
    <source>
        <strain evidence="3">HyVt-115</strain>
    </source>
</reference>
<dbReference type="Gene3D" id="3.40.920.10">
    <property type="entry name" value="Pyruvate-ferredoxin oxidoreductase, PFOR, domain III"/>
    <property type="match status" value="1"/>
</dbReference>
<accession>A0A7C0YCP4</accession>
<dbReference type="InterPro" id="IPR002869">
    <property type="entry name" value="Pyrv_flavodox_OxRed_cen"/>
</dbReference>
<dbReference type="InterPro" id="IPR019752">
    <property type="entry name" value="Pyrv/ketoisovalerate_OxRed_cat"/>
</dbReference>
<name>A0A7C0YCP4_9BACT</name>
<proteinExistence type="predicted"/>
<dbReference type="AlphaFoldDB" id="A0A7C0YCP4"/>
<evidence type="ECO:0000313" key="3">
    <source>
        <dbReference type="EMBL" id="HDD52699.1"/>
    </source>
</evidence>
<dbReference type="PANTHER" id="PTHR43854">
    <property type="entry name" value="INDOLEPYRUVATE OXIDOREDUCTASE SUBUNIT IORB"/>
    <property type="match status" value="1"/>
</dbReference>
<keyword evidence="1" id="KW-0560">Oxidoreductase</keyword>
<feature type="domain" description="Pyruvate/ketoisovalerate oxidoreductase catalytic" evidence="2">
    <location>
        <begin position="14"/>
        <end position="169"/>
    </location>
</feature>
<gene>
    <name evidence="3" type="ORF">ENF32_01355</name>
</gene>
<sequence length="177" mass="19079">MTEENLQMVVTGLGGQGVILLTRIIGQWALLEGHGVLATETHGMATRGGSVTAHIKIGQHHFPLVAKGNAQVAIALAPGEEGRAKEYLTPQGILLTNREGEAQEKVWPIQATRIATEELGSPLFANLIMLGVLGRKILNTPRERLLEALKEVTNPKYLKDNSRALELGYKEAGNATT</sequence>
<dbReference type="Pfam" id="PF01558">
    <property type="entry name" value="POR"/>
    <property type="match status" value="1"/>
</dbReference>
<evidence type="ECO:0000256" key="1">
    <source>
        <dbReference type="ARBA" id="ARBA00023002"/>
    </source>
</evidence>
<dbReference type="Proteomes" id="UP000885690">
    <property type="component" value="Unassembled WGS sequence"/>
</dbReference>
<evidence type="ECO:0000259" key="2">
    <source>
        <dbReference type="Pfam" id="PF01558"/>
    </source>
</evidence>
<protein>
    <submittedName>
        <fullName evidence="3">Indolepyruvate ferredoxin oxidoreductase subunit beta</fullName>
    </submittedName>
</protein>